<reference evidence="1" key="1">
    <citation type="submission" date="2018-01" db="EMBL/GenBank/DDBJ databases">
        <title>An insight into the sialome of Amazonian anophelines.</title>
        <authorList>
            <person name="Ribeiro J.M."/>
            <person name="Scarpassa V."/>
            <person name="Calvo E."/>
        </authorList>
    </citation>
    <scope>NUCLEOTIDE SEQUENCE</scope>
    <source>
        <tissue evidence="1">Salivary glands</tissue>
    </source>
</reference>
<proteinExistence type="predicted"/>
<dbReference type="AlphaFoldDB" id="A0A2M3ZTF8"/>
<accession>A0A2M3ZTF8</accession>
<organism evidence="1">
    <name type="scientific">Anopheles braziliensis</name>
    <dbReference type="NCBI Taxonomy" id="58242"/>
    <lineage>
        <taxon>Eukaryota</taxon>
        <taxon>Metazoa</taxon>
        <taxon>Ecdysozoa</taxon>
        <taxon>Arthropoda</taxon>
        <taxon>Hexapoda</taxon>
        <taxon>Insecta</taxon>
        <taxon>Pterygota</taxon>
        <taxon>Neoptera</taxon>
        <taxon>Endopterygota</taxon>
        <taxon>Diptera</taxon>
        <taxon>Nematocera</taxon>
        <taxon>Culicoidea</taxon>
        <taxon>Culicidae</taxon>
        <taxon>Anophelinae</taxon>
        <taxon>Anopheles</taxon>
    </lineage>
</organism>
<dbReference type="PROSITE" id="PS51257">
    <property type="entry name" value="PROKAR_LIPOPROTEIN"/>
    <property type="match status" value="1"/>
</dbReference>
<sequence>MYRACMSTVFLSSSCLSASSHSFSVFRLFLLPSFTLFICRFQSLSLCGSKLTHLLETRSIRRNRSS</sequence>
<evidence type="ECO:0000313" key="1">
    <source>
        <dbReference type="EMBL" id="MBW31785.1"/>
    </source>
</evidence>
<dbReference type="EMBL" id="GGFM01011034">
    <property type="protein sequence ID" value="MBW31785.1"/>
    <property type="molecule type" value="Transcribed_RNA"/>
</dbReference>
<protein>
    <submittedName>
        <fullName evidence="1">Putative secreted peptide</fullName>
    </submittedName>
</protein>
<name>A0A2M3ZTF8_9DIPT</name>